<feature type="domain" description="CoA carboxyltransferase C-terminal" evidence="2">
    <location>
        <begin position="259"/>
        <end position="494"/>
    </location>
</feature>
<dbReference type="InterPro" id="IPR045190">
    <property type="entry name" value="MCCB/AccD1-like"/>
</dbReference>
<dbReference type="InterPro" id="IPR034733">
    <property type="entry name" value="AcCoA_carboxyl_beta"/>
</dbReference>
<dbReference type="PANTHER" id="PTHR22855:SF13">
    <property type="entry name" value="METHYLCROTONOYL-COA CARBOXYLASE BETA CHAIN, MITOCHONDRIAL"/>
    <property type="match status" value="1"/>
</dbReference>
<reference evidence="3" key="1">
    <citation type="submission" date="2022-12" db="EMBL/GenBank/DDBJ databases">
        <title>Paraconexibacter alkalitolerans sp. nov. and Baekduia alba sp. nov., isolated from soil and emended description of the genera Paraconexibacter (Chun et al., 2020) and Baekduia (An et al., 2020).</title>
        <authorList>
            <person name="Vieira S."/>
            <person name="Huber K.J."/>
            <person name="Geppert A."/>
            <person name="Wolf J."/>
            <person name="Neumann-Schaal M."/>
            <person name="Muesken M."/>
            <person name="Overmann J."/>
        </authorList>
    </citation>
    <scope>NUCLEOTIDE SEQUENCE</scope>
    <source>
        <strain evidence="3">AEG42_29</strain>
    </source>
</reference>
<feature type="domain" description="CoA carboxyltransferase N-terminal" evidence="1">
    <location>
        <begin position="1"/>
        <end position="255"/>
    </location>
</feature>
<dbReference type="KEGG" id="parq:DSM112329_04190"/>
<dbReference type="Gene3D" id="3.90.226.10">
    <property type="entry name" value="2-enoyl-CoA Hydratase, Chain A, domain 1"/>
    <property type="match status" value="2"/>
</dbReference>
<dbReference type="Pfam" id="PF01039">
    <property type="entry name" value="Carboxyl_trans"/>
    <property type="match status" value="1"/>
</dbReference>
<dbReference type="EMBL" id="CP114014">
    <property type="protein sequence ID" value="XAY07309.1"/>
    <property type="molecule type" value="Genomic_DNA"/>
</dbReference>
<dbReference type="SUPFAM" id="SSF52096">
    <property type="entry name" value="ClpP/crotonase"/>
    <property type="match status" value="2"/>
</dbReference>
<dbReference type="RefSeq" id="WP_354698508.1">
    <property type="nucleotide sequence ID" value="NZ_CP114014.1"/>
</dbReference>
<dbReference type="InterPro" id="IPR011762">
    <property type="entry name" value="COA_CT_N"/>
</dbReference>
<organism evidence="3">
    <name type="scientific">Paraconexibacter sp. AEG42_29</name>
    <dbReference type="NCBI Taxonomy" id="2997339"/>
    <lineage>
        <taxon>Bacteria</taxon>
        <taxon>Bacillati</taxon>
        <taxon>Actinomycetota</taxon>
        <taxon>Thermoleophilia</taxon>
        <taxon>Solirubrobacterales</taxon>
        <taxon>Paraconexibacteraceae</taxon>
        <taxon>Paraconexibacter</taxon>
    </lineage>
</organism>
<dbReference type="GO" id="GO:0004658">
    <property type="term" value="F:propionyl-CoA carboxylase activity"/>
    <property type="evidence" value="ECO:0007669"/>
    <property type="project" value="UniProtKB-EC"/>
</dbReference>
<sequence>MSTVPATTASPADRLAAETAAARAPGAPGRIASKLPVRDRLALLLDAGSFCEDGLLASAADERLRADGVLTGTGTIDGRRVAVIAHDPSVKAGSWGRRTVEKQVRILELADRDLLPVVFLVDSAGGRLTDALGFHPGHRGAARIFHLQVRLSGRVPQVCCLFGPSAAGGAYMPAFCDWVGMVDGNASMFLASPRIAEKAIGEVVTLEEMGGATMHCTVSGCGDELFADEPVAIAAARAWLSYLPSHYDARPARTAGAAPAHTDWDDRVLPAKLRAGYDVHGVIDRVVDAGSFFEVKARWAAEIVVGFARIDGRAVGIVANQPKVRSGTINVDSADKAARFISLCDAFNLPLIFLADIPGFMIGSQVERAGIIRHGAKMVAAMSSAEVPRFCVVLRKAFAAGYYAMSSPGFEPRATIALAGAQIGAMAGEAAVNAVWANTIAEIADPEEREAFIAERRATLEAELDAIRLASELHIEAVVQPGELRGELIARLSASDGWRRRGHTRHHGTFPV</sequence>
<dbReference type="PROSITE" id="PS50980">
    <property type="entry name" value="COA_CT_NTER"/>
    <property type="match status" value="1"/>
</dbReference>
<keyword evidence="3" id="KW-0436">Ligase</keyword>
<evidence type="ECO:0000313" key="3">
    <source>
        <dbReference type="EMBL" id="XAY07309.1"/>
    </source>
</evidence>
<evidence type="ECO:0000259" key="1">
    <source>
        <dbReference type="PROSITE" id="PS50980"/>
    </source>
</evidence>
<gene>
    <name evidence="3" type="primary">accD5_2</name>
    <name evidence="3" type="ORF">DSM112329_04190</name>
</gene>
<evidence type="ECO:0000259" key="2">
    <source>
        <dbReference type="PROSITE" id="PS50989"/>
    </source>
</evidence>
<dbReference type="GO" id="GO:0006552">
    <property type="term" value="P:L-leucine catabolic process"/>
    <property type="evidence" value="ECO:0007669"/>
    <property type="project" value="TreeGrafter"/>
</dbReference>
<proteinExistence type="predicted"/>
<dbReference type="InterPro" id="IPR011763">
    <property type="entry name" value="COA_CT_C"/>
</dbReference>
<dbReference type="GO" id="GO:0004485">
    <property type="term" value="F:methylcrotonoyl-CoA carboxylase activity"/>
    <property type="evidence" value="ECO:0007669"/>
    <property type="project" value="TreeGrafter"/>
</dbReference>
<dbReference type="AlphaFoldDB" id="A0AAU7B148"/>
<dbReference type="EC" id="6.4.1.3" evidence="3"/>
<name>A0AAU7B148_9ACTN</name>
<dbReference type="PROSITE" id="PS50989">
    <property type="entry name" value="COA_CT_CTER"/>
    <property type="match status" value="1"/>
</dbReference>
<accession>A0AAU7B148</accession>
<dbReference type="InterPro" id="IPR029045">
    <property type="entry name" value="ClpP/crotonase-like_dom_sf"/>
</dbReference>
<dbReference type="PANTHER" id="PTHR22855">
    <property type="entry name" value="ACETYL, PROPIONYL, PYRUVATE, AND GLUTACONYL CARBOXYLASE-RELATED"/>
    <property type="match status" value="1"/>
</dbReference>
<protein>
    <submittedName>
        <fullName evidence="3">Propionyl-CoA carboxylase beta chain 5</fullName>
        <ecNumber evidence="3">6.4.1.3</ecNumber>
    </submittedName>
</protein>
<dbReference type="GO" id="GO:1905202">
    <property type="term" value="C:methylcrotonoyl-CoA carboxylase complex"/>
    <property type="evidence" value="ECO:0007669"/>
    <property type="project" value="TreeGrafter"/>
</dbReference>